<dbReference type="OrthoDB" id="7816979at2"/>
<protein>
    <recommendedName>
        <fullName evidence="3">Sulfotransferase family protein</fullName>
    </recommendedName>
</protein>
<comment type="caution">
    <text evidence="1">The sequence shown here is derived from an EMBL/GenBank/DDBJ whole genome shotgun (WGS) entry which is preliminary data.</text>
</comment>
<accession>A0A2W7Q1K5</accession>
<evidence type="ECO:0008006" key="3">
    <source>
        <dbReference type="Google" id="ProtNLM"/>
    </source>
</evidence>
<organism evidence="1 2">
    <name type="scientific">Roseinatronobacter thiooxidans</name>
    <dbReference type="NCBI Taxonomy" id="121821"/>
    <lineage>
        <taxon>Bacteria</taxon>
        <taxon>Pseudomonadati</taxon>
        <taxon>Pseudomonadota</taxon>
        <taxon>Alphaproteobacteria</taxon>
        <taxon>Rhodobacterales</taxon>
        <taxon>Paracoccaceae</taxon>
        <taxon>Roseinatronobacter</taxon>
    </lineage>
</organism>
<gene>
    <name evidence="1" type="ORF">LY56_02171</name>
</gene>
<dbReference type="RefSeq" id="WP_071469424.1">
    <property type="nucleotide sequence ID" value="NZ_MEHT01000012.1"/>
</dbReference>
<dbReference type="Proteomes" id="UP000249364">
    <property type="component" value="Unassembled WGS sequence"/>
</dbReference>
<dbReference type="STRING" id="121821.GCA_001870675_00577"/>
<sequence>MKIALHLGVHLTDDTKVRTCLRANKRPLEAAGILVPRARSYLNLMRGAANQIVTGEEVPEFDSKLFSSVEVTEATQRIVFSAPGLLAKQHQALEGSLFYPSARARVSAFRHLLGGHEVEIFMALRNPASFVPALLQEMHATERAELLQTLVGAELRWSHLIAEIRETWPEAPITIWCDEDTPFIWHRLLRLISGYEPETEFEDSFAWFETVMVDGGPDKLAAYLNAMPPVDDGHRQQVISAFLEKFCDTDKLDIDFSLTGWDETQVDVISQLYEDDIDHIRTMDGVRLILP</sequence>
<name>A0A2W7Q1K5_9RHOB</name>
<evidence type="ECO:0000313" key="1">
    <source>
        <dbReference type="EMBL" id="PZX42181.1"/>
    </source>
</evidence>
<dbReference type="EMBL" id="QKZQ01000009">
    <property type="protein sequence ID" value="PZX42181.1"/>
    <property type="molecule type" value="Genomic_DNA"/>
</dbReference>
<proteinExistence type="predicted"/>
<dbReference type="AlphaFoldDB" id="A0A2W7Q1K5"/>
<reference evidence="1 2" key="1">
    <citation type="submission" date="2018-06" db="EMBL/GenBank/DDBJ databases">
        <title>Genomic Encyclopedia of Archaeal and Bacterial Type Strains, Phase II (KMG-II): from individual species to whole genera.</title>
        <authorList>
            <person name="Goeker M."/>
        </authorList>
    </citation>
    <scope>NUCLEOTIDE SEQUENCE [LARGE SCALE GENOMIC DNA]</scope>
    <source>
        <strain evidence="1 2">DSM 13087</strain>
    </source>
</reference>
<keyword evidence="2" id="KW-1185">Reference proteome</keyword>
<evidence type="ECO:0000313" key="2">
    <source>
        <dbReference type="Proteomes" id="UP000249364"/>
    </source>
</evidence>